<dbReference type="SUPFAM" id="SSF53098">
    <property type="entry name" value="Ribonuclease H-like"/>
    <property type="match status" value="1"/>
</dbReference>
<dbReference type="InterPro" id="IPR039365">
    <property type="entry name" value="IS701-like"/>
</dbReference>
<evidence type="ECO:0000313" key="2">
    <source>
        <dbReference type="EMBL" id="GHE57431.1"/>
    </source>
</evidence>
<accession>A0A918ZK90</accession>
<reference evidence="2" key="2">
    <citation type="submission" date="2020-09" db="EMBL/GenBank/DDBJ databases">
        <authorList>
            <person name="Sun Q."/>
            <person name="Zhou Y."/>
        </authorList>
    </citation>
    <scope>NUCLEOTIDE SEQUENCE</scope>
    <source>
        <strain evidence="2">CGMCC 4.7403</strain>
    </source>
</reference>
<evidence type="ECO:0000259" key="1">
    <source>
        <dbReference type="Pfam" id="PF13546"/>
    </source>
</evidence>
<dbReference type="InterPro" id="IPR012337">
    <property type="entry name" value="RNaseH-like_sf"/>
</dbReference>
<reference evidence="2" key="1">
    <citation type="journal article" date="2014" name="Int. J. Syst. Evol. Microbiol.">
        <title>Complete genome sequence of Corynebacterium casei LMG S-19264T (=DSM 44701T), isolated from a smear-ripened cheese.</title>
        <authorList>
            <consortium name="US DOE Joint Genome Institute (JGI-PGF)"/>
            <person name="Walter F."/>
            <person name="Albersmeier A."/>
            <person name="Kalinowski J."/>
            <person name="Ruckert C."/>
        </authorList>
    </citation>
    <scope>NUCLEOTIDE SEQUENCE</scope>
    <source>
        <strain evidence="2">CGMCC 4.7403</strain>
    </source>
</reference>
<comment type="caution">
    <text evidence="2">The sequence shown here is derived from an EMBL/GenBank/DDBJ whole genome shotgun (WGS) entry which is preliminary data.</text>
</comment>
<name>A0A918ZK90_9ACTN</name>
<dbReference type="PANTHER" id="PTHR33627">
    <property type="entry name" value="TRANSPOSASE"/>
    <property type="match status" value="1"/>
</dbReference>
<keyword evidence="3" id="KW-1185">Reference proteome</keyword>
<organism evidence="2 3">
    <name type="scientific">Streptomyces capitiformicae</name>
    <dbReference type="NCBI Taxonomy" id="2014920"/>
    <lineage>
        <taxon>Bacteria</taxon>
        <taxon>Bacillati</taxon>
        <taxon>Actinomycetota</taxon>
        <taxon>Actinomycetes</taxon>
        <taxon>Kitasatosporales</taxon>
        <taxon>Streptomycetaceae</taxon>
        <taxon>Streptomyces</taxon>
    </lineage>
</organism>
<dbReference type="RefSeq" id="WP_189787367.1">
    <property type="nucleotide sequence ID" value="NZ_BNAT01000045.1"/>
</dbReference>
<feature type="domain" description="Transposase IS701-like DDE" evidence="1">
    <location>
        <begin position="25"/>
        <end position="246"/>
    </location>
</feature>
<sequence>MPALAPAPTLAAPCADLLTSFASNVFGYLPRSDQRRWASAYLRGLLTAQGKKTIRQIARASGAPEAAHQALQQFISASPWDWTTARELLAQEAAARLPGPVWAMGLTVIEKRGDHSVGVHRRVVPESGRTLNCQVAIGLFLASDSRSIPVDWQLLLPDGWLADEPRRSRARIPGWAAEQPAWARALDSADRLSTPWISRRTTLVADLCVGVDPVRLAAQLTARGRDFLIEVRPSQRVAAHRARPAGVVPEGFVEAQQLLRLAGLRHPHPLGSDHSGHGRRAAVRSSLVRLPGGGPTSHGGQRVHRLFAEFLPMRPRPHRYWITSLVDHRIADVVPLTHRAALTHGAIRTLENDYGLLDFEGRSFPGWHHHMTLATAAYVYDHLRHDALDHQAAA</sequence>
<dbReference type="InterPro" id="IPR038721">
    <property type="entry name" value="IS701-like_DDE_dom"/>
</dbReference>
<dbReference type="Pfam" id="PF13546">
    <property type="entry name" value="DDE_5"/>
    <property type="match status" value="1"/>
</dbReference>
<proteinExistence type="predicted"/>
<dbReference type="EMBL" id="BNAT01000045">
    <property type="protein sequence ID" value="GHE57431.1"/>
    <property type="molecule type" value="Genomic_DNA"/>
</dbReference>
<protein>
    <recommendedName>
        <fullName evidence="1">Transposase IS701-like DDE domain-containing protein</fullName>
    </recommendedName>
</protein>
<dbReference type="AlphaFoldDB" id="A0A918ZK90"/>
<evidence type="ECO:0000313" key="3">
    <source>
        <dbReference type="Proteomes" id="UP000603227"/>
    </source>
</evidence>
<gene>
    <name evidence="2" type="ORF">GCM10017771_80250</name>
</gene>
<dbReference type="PANTHER" id="PTHR33627:SF1">
    <property type="entry name" value="TRANSPOSASE"/>
    <property type="match status" value="1"/>
</dbReference>
<dbReference type="Proteomes" id="UP000603227">
    <property type="component" value="Unassembled WGS sequence"/>
</dbReference>